<dbReference type="PANTHER" id="PTHR48078">
    <property type="entry name" value="THREONINE DEHYDRATASE, MITOCHONDRIAL-RELATED"/>
    <property type="match status" value="1"/>
</dbReference>
<sequence>MCCAAPQPWGGIRYRCNICGQNLRIERLLDAQSPRGEDIVRTFHGRGMWRYASLLPVEPSWGSRLAVGDTPLIDCGDDEGVHLQVKDEARNPSGSLKDRATEMVLAAARFAGCTQTIAASTGNAGASLACIAASQRMPATVIVPAGTPPAKLAQIHAYGAKVVEIDGSYDDAFEIAERISADVDVCCRNTGINPFTREGKKTCAFEIAEAFEWCVPDWVVVPTGDGNILSGIAAGFFDLFSLGITCAMPRLLAAQAVTSDSITRDWESGADRTGTLAFPASPAVVRPETVADSLSVSRPRDHLAALQALRATQGACVAVDDGAIMEASCVLARRFGLWFEPSTATGYAALRESLVSGRIRAGETVVLLGTGSGLKSPNAFDGAMSCAPQRFTERSPQPAPGVYHQGLEERRR</sequence>
<feature type="region of interest" description="Disordered" evidence="4">
    <location>
        <begin position="389"/>
        <end position="412"/>
    </location>
</feature>
<proteinExistence type="predicted"/>
<dbReference type="InterPro" id="IPR050147">
    <property type="entry name" value="Ser/Thr_Dehydratase"/>
</dbReference>
<organism evidence="6 7">
    <name type="scientific">Pandoraea pulmonicola</name>
    <dbReference type="NCBI Taxonomy" id="93221"/>
    <lineage>
        <taxon>Bacteria</taxon>
        <taxon>Pseudomonadati</taxon>
        <taxon>Pseudomonadota</taxon>
        <taxon>Betaproteobacteria</taxon>
        <taxon>Burkholderiales</taxon>
        <taxon>Burkholderiaceae</taxon>
        <taxon>Pandoraea</taxon>
    </lineage>
</organism>
<keyword evidence="7" id="KW-1185">Reference proteome</keyword>
<dbReference type="PANTHER" id="PTHR48078:SF6">
    <property type="entry name" value="L-THREONINE DEHYDRATASE CATABOLIC TDCB"/>
    <property type="match status" value="1"/>
</dbReference>
<feature type="domain" description="Tryptophan synthase beta chain-like PALP" evidence="5">
    <location>
        <begin position="65"/>
        <end position="371"/>
    </location>
</feature>
<dbReference type="Proteomes" id="UP000035086">
    <property type="component" value="Chromosome"/>
</dbReference>
<protein>
    <recommendedName>
        <fullName evidence="5">Tryptophan synthase beta chain-like PALP domain-containing protein</fullName>
    </recommendedName>
</protein>
<name>A0ABM6FRW3_PANPU</name>
<keyword evidence="3" id="KW-0456">Lyase</keyword>
<evidence type="ECO:0000259" key="5">
    <source>
        <dbReference type="Pfam" id="PF00291"/>
    </source>
</evidence>
<gene>
    <name evidence="6" type="ORF">RO07_10985</name>
</gene>
<evidence type="ECO:0000313" key="6">
    <source>
        <dbReference type="EMBL" id="APD13307.1"/>
    </source>
</evidence>
<keyword evidence="2" id="KW-0663">Pyridoxal phosphate</keyword>
<comment type="cofactor">
    <cofactor evidence="1">
        <name>pyridoxal 5'-phosphate</name>
        <dbReference type="ChEBI" id="CHEBI:597326"/>
    </cofactor>
</comment>
<dbReference type="InterPro" id="IPR036052">
    <property type="entry name" value="TrpB-like_PALP_sf"/>
</dbReference>
<dbReference type="SUPFAM" id="SSF53686">
    <property type="entry name" value="Tryptophan synthase beta subunit-like PLP-dependent enzymes"/>
    <property type="match status" value="1"/>
</dbReference>
<evidence type="ECO:0000256" key="4">
    <source>
        <dbReference type="SAM" id="MobiDB-lite"/>
    </source>
</evidence>
<dbReference type="Gene3D" id="3.40.50.1100">
    <property type="match status" value="2"/>
</dbReference>
<reference evidence="6" key="1">
    <citation type="submission" date="2016-11" db="EMBL/GenBank/DDBJ databases">
        <title>Complete Genome Sequencing of Pandoraea pulmonicola DSM 16583.</title>
        <authorList>
            <person name="Chan K.-G."/>
        </authorList>
    </citation>
    <scope>NUCLEOTIDE SEQUENCE</scope>
    <source>
        <strain evidence="6">DSM 16583</strain>
    </source>
</reference>
<evidence type="ECO:0000256" key="3">
    <source>
        <dbReference type="ARBA" id="ARBA00023239"/>
    </source>
</evidence>
<dbReference type="EMBL" id="CP010310">
    <property type="protein sequence ID" value="APD13307.1"/>
    <property type="molecule type" value="Genomic_DNA"/>
</dbReference>
<accession>A0ABM6FRW3</accession>
<evidence type="ECO:0000256" key="1">
    <source>
        <dbReference type="ARBA" id="ARBA00001933"/>
    </source>
</evidence>
<evidence type="ECO:0000256" key="2">
    <source>
        <dbReference type="ARBA" id="ARBA00022898"/>
    </source>
</evidence>
<dbReference type="Pfam" id="PF00291">
    <property type="entry name" value="PALP"/>
    <property type="match status" value="1"/>
</dbReference>
<dbReference type="InterPro" id="IPR001926">
    <property type="entry name" value="TrpB-like_PALP"/>
</dbReference>
<evidence type="ECO:0000313" key="7">
    <source>
        <dbReference type="Proteomes" id="UP000035086"/>
    </source>
</evidence>